<keyword evidence="2" id="KW-1185">Reference proteome</keyword>
<comment type="caution">
    <text evidence="1">The sequence shown here is derived from an EMBL/GenBank/DDBJ whole genome shotgun (WGS) entry which is preliminary data.</text>
</comment>
<dbReference type="RefSeq" id="WP_380007182.1">
    <property type="nucleotide sequence ID" value="NZ_JBHLYR010000022.1"/>
</dbReference>
<name>A0ABV6AW96_9DEIO</name>
<evidence type="ECO:0000313" key="1">
    <source>
        <dbReference type="EMBL" id="MFB9991690.1"/>
    </source>
</evidence>
<protein>
    <submittedName>
        <fullName evidence="1">Uncharacterized protein</fullName>
    </submittedName>
</protein>
<evidence type="ECO:0000313" key="2">
    <source>
        <dbReference type="Proteomes" id="UP001589733"/>
    </source>
</evidence>
<organism evidence="1 2">
    <name type="scientific">Deinococcus oregonensis</name>
    <dbReference type="NCBI Taxonomy" id="1805970"/>
    <lineage>
        <taxon>Bacteria</taxon>
        <taxon>Thermotogati</taxon>
        <taxon>Deinococcota</taxon>
        <taxon>Deinococci</taxon>
        <taxon>Deinococcales</taxon>
        <taxon>Deinococcaceae</taxon>
        <taxon>Deinococcus</taxon>
    </lineage>
</organism>
<dbReference type="Proteomes" id="UP001589733">
    <property type="component" value="Unassembled WGS sequence"/>
</dbReference>
<proteinExistence type="predicted"/>
<gene>
    <name evidence="1" type="ORF">ACFFLM_06885</name>
</gene>
<dbReference type="EMBL" id="JBHLYR010000022">
    <property type="protein sequence ID" value="MFB9991690.1"/>
    <property type="molecule type" value="Genomic_DNA"/>
</dbReference>
<sequence length="123" mass="13315">MQELSAAFLHAYERSWRSMQEDEDDTFGFGDHLMPALPISLLNKSAAEPYPTHLDALTLRLTPERYARLAGALSGLLAEAAAEPISNEGQPCTLAVLAFEGVPGERGGELRGLSRQLNSFLGT</sequence>
<reference evidence="1 2" key="1">
    <citation type="submission" date="2024-09" db="EMBL/GenBank/DDBJ databases">
        <authorList>
            <person name="Sun Q."/>
            <person name="Mori K."/>
        </authorList>
    </citation>
    <scope>NUCLEOTIDE SEQUENCE [LARGE SCALE GENOMIC DNA]</scope>
    <source>
        <strain evidence="1 2">JCM 13503</strain>
    </source>
</reference>
<accession>A0ABV6AW96</accession>